<sequence length="157" mass="17670">CSEIIPKFGPWVMTVLAHSVFSAENLCEKVHLCPKPDIHKPEIIDLPVPTTKNHVTNPENRSNDVNDERIWVVHLSDWHYDSEYAEGYEVNCGEPVCCRAPNAYGDKATTPAGKWGDYNCDVPKRLIESMLEFLPTAVPKLDFIISTGDLPPHDVWA</sequence>
<feature type="non-terminal residue" evidence="1">
    <location>
        <position position="1"/>
    </location>
</feature>
<reference evidence="1" key="1">
    <citation type="submission" date="2021-06" db="EMBL/GenBank/DDBJ databases">
        <authorList>
            <person name="Kallberg Y."/>
            <person name="Tangrot J."/>
            <person name="Rosling A."/>
        </authorList>
    </citation>
    <scope>NUCLEOTIDE SEQUENCE</scope>
    <source>
        <strain evidence="1">AU212A</strain>
    </source>
</reference>
<dbReference type="Proteomes" id="UP000789860">
    <property type="component" value="Unassembled WGS sequence"/>
</dbReference>
<keyword evidence="2" id="KW-1185">Reference proteome</keyword>
<name>A0ACA9PE18_9GLOM</name>
<organism evidence="1 2">
    <name type="scientific">Scutellospora calospora</name>
    <dbReference type="NCBI Taxonomy" id="85575"/>
    <lineage>
        <taxon>Eukaryota</taxon>
        <taxon>Fungi</taxon>
        <taxon>Fungi incertae sedis</taxon>
        <taxon>Mucoromycota</taxon>
        <taxon>Glomeromycotina</taxon>
        <taxon>Glomeromycetes</taxon>
        <taxon>Diversisporales</taxon>
        <taxon>Gigasporaceae</taxon>
        <taxon>Scutellospora</taxon>
    </lineage>
</organism>
<protein>
    <submittedName>
        <fullName evidence="1">11374_t:CDS:1</fullName>
    </submittedName>
</protein>
<accession>A0ACA9PE18</accession>
<dbReference type="EMBL" id="CAJVPM010038257">
    <property type="protein sequence ID" value="CAG8697726.1"/>
    <property type="molecule type" value="Genomic_DNA"/>
</dbReference>
<gene>
    <name evidence="1" type="ORF">SCALOS_LOCUS10380</name>
</gene>
<comment type="caution">
    <text evidence="1">The sequence shown here is derived from an EMBL/GenBank/DDBJ whole genome shotgun (WGS) entry which is preliminary data.</text>
</comment>
<proteinExistence type="predicted"/>
<evidence type="ECO:0000313" key="1">
    <source>
        <dbReference type="EMBL" id="CAG8697726.1"/>
    </source>
</evidence>
<evidence type="ECO:0000313" key="2">
    <source>
        <dbReference type="Proteomes" id="UP000789860"/>
    </source>
</evidence>
<feature type="non-terminal residue" evidence="1">
    <location>
        <position position="157"/>
    </location>
</feature>